<dbReference type="InterPro" id="IPR000847">
    <property type="entry name" value="LysR_HTH_N"/>
</dbReference>
<dbReference type="PANTHER" id="PTHR30419:SF8">
    <property type="entry name" value="NITROGEN ASSIMILATION TRANSCRIPTIONAL ACTIVATOR-RELATED"/>
    <property type="match status" value="1"/>
</dbReference>
<reference evidence="6 7" key="1">
    <citation type="submission" date="2015-08" db="EMBL/GenBank/DDBJ databases">
        <title>Genomes of Paenibacillus riograndensis.</title>
        <authorList>
            <person name="Sant'Anna F.H."/>
            <person name="Souza R."/>
            <person name="Ambrosini A."/>
            <person name="Bach E."/>
            <person name="Fernandes G."/>
            <person name="Balsanelli E."/>
            <person name="Baura V.A."/>
            <person name="Pedrosa F.O."/>
            <person name="Souza E.M."/>
            <person name="Passaglia L."/>
        </authorList>
    </citation>
    <scope>NUCLEOTIDE SEQUENCE [LARGE SCALE GENOMIC DNA]</scope>
    <source>
        <strain evidence="6 7">CAS34</strain>
    </source>
</reference>
<comment type="caution">
    <text evidence="6">The sequence shown here is derived from an EMBL/GenBank/DDBJ whole genome shotgun (WGS) entry which is preliminary data.</text>
</comment>
<dbReference type="CDD" id="cd08438">
    <property type="entry name" value="PBP2_CidR"/>
    <property type="match status" value="1"/>
</dbReference>
<keyword evidence="4" id="KW-0804">Transcription</keyword>
<evidence type="ECO:0000256" key="4">
    <source>
        <dbReference type="ARBA" id="ARBA00023163"/>
    </source>
</evidence>
<feature type="domain" description="HTH lysR-type" evidence="5">
    <location>
        <begin position="6"/>
        <end position="63"/>
    </location>
</feature>
<dbReference type="Pfam" id="PF03466">
    <property type="entry name" value="LysR_substrate"/>
    <property type="match status" value="1"/>
</dbReference>
<comment type="similarity">
    <text evidence="1">Belongs to the LysR transcriptional regulatory family.</text>
</comment>
<dbReference type="InterPro" id="IPR050950">
    <property type="entry name" value="HTH-type_LysR_regulators"/>
</dbReference>
<sequence length="312" mass="35363">MEAEKMDIRQLQYFVQVARLNSFSRAAESLYISQPTISKMIRNLEVELGADLFYREGKSIRLTDAGEILLTKAQNIVESFVSLSSELDSLRNLKQGHIRIGLPPMVGASFFPAVIGEFHRRYPDVTIRLHEDGAKKVEDDVETGLLDIGAIVLPVNTAIFHCFTFVEEKLELLVPAGHRLAGRASVPLRELAEEEFVLFREDFALHDRIITECVKTGFQPKVVYESSQWDLISRMVEAGMGIALLPETICRDIDRTRISVVSLTEPVIPWQLGMIWRRDRYLSFAAREWIHFAMGVLGERYLPSGEAGQPEL</sequence>
<name>A0A132TQR5_9BACL</name>
<dbReference type="SUPFAM" id="SSF46785">
    <property type="entry name" value="Winged helix' DNA-binding domain"/>
    <property type="match status" value="1"/>
</dbReference>
<dbReference type="InterPro" id="IPR036390">
    <property type="entry name" value="WH_DNA-bd_sf"/>
</dbReference>
<dbReference type="PANTHER" id="PTHR30419">
    <property type="entry name" value="HTH-TYPE TRANSCRIPTIONAL REGULATOR YBHD"/>
    <property type="match status" value="1"/>
</dbReference>
<evidence type="ECO:0000313" key="6">
    <source>
        <dbReference type="EMBL" id="KWX73697.1"/>
    </source>
</evidence>
<dbReference type="SUPFAM" id="SSF53850">
    <property type="entry name" value="Periplasmic binding protein-like II"/>
    <property type="match status" value="1"/>
</dbReference>
<dbReference type="FunFam" id="1.10.10.10:FF:000001">
    <property type="entry name" value="LysR family transcriptional regulator"/>
    <property type="match status" value="1"/>
</dbReference>
<keyword evidence="2" id="KW-0805">Transcription regulation</keyword>
<dbReference type="GO" id="GO:0005829">
    <property type="term" value="C:cytosol"/>
    <property type="evidence" value="ECO:0007669"/>
    <property type="project" value="TreeGrafter"/>
</dbReference>
<dbReference type="GO" id="GO:0003677">
    <property type="term" value="F:DNA binding"/>
    <property type="evidence" value="ECO:0007669"/>
    <property type="project" value="UniProtKB-KW"/>
</dbReference>
<dbReference type="InterPro" id="IPR036388">
    <property type="entry name" value="WH-like_DNA-bd_sf"/>
</dbReference>
<evidence type="ECO:0000259" key="5">
    <source>
        <dbReference type="PROSITE" id="PS50931"/>
    </source>
</evidence>
<evidence type="ECO:0000313" key="7">
    <source>
        <dbReference type="Proteomes" id="UP000070475"/>
    </source>
</evidence>
<proteinExistence type="inferred from homology"/>
<dbReference type="Gene3D" id="3.40.190.290">
    <property type="match status" value="1"/>
</dbReference>
<gene>
    <name evidence="6" type="ORF">AMQ84_21745</name>
</gene>
<organism evidence="6 7">
    <name type="scientific">Paenibacillus riograndensis</name>
    <dbReference type="NCBI Taxonomy" id="483937"/>
    <lineage>
        <taxon>Bacteria</taxon>
        <taxon>Bacillati</taxon>
        <taxon>Bacillota</taxon>
        <taxon>Bacilli</taxon>
        <taxon>Bacillales</taxon>
        <taxon>Paenibacillaceae</taxon>
        <taxon>Paenibacillus</taxon>
        <taxon>Paenibacillus sonchi group</taxon>
    </lineage>
</organism>
<dbReference type="PATRIC" id="fig|483937.3.peg.6843"/>
<accession>A0A132TQR5</accession>
<keyword evidence="3" id="KW-0238">DNA-binding</keyword>
<dbReference type="Proteomes" id="UP000070475">
    <property type="component" value="Unassembled WGS sequence"/>
</dbReference>
<dbReference type="EMBL" id="LIRB01000141">
    <property type="protein sequence ID" value="KWX73697.1"/>
    <property type="molecule type" value="Genomic_DNA"/>
</dbReference>
<dbReference type="NCBIfam" id="NF047520">
    <property type="entry name" value="trans_act_CidR"/>
    <property type="match status" value="1"/>
</dbReference>
<evidence type="ECO:0000256" key="3">
    <source>
        <dbReference type="ARBA" id="ARBA00023125"/>
    </source>
</evidence>
<dbReference type="PROSITE" id="PS50931">
    <property type="entry name" value="HTH_LYSR"/>
    <property type="match status" value="1"/>
</dbReference>
<protein>
    <submittedName>
        <fullName evidence="6">LysR family transcriptional regulator</fullName>
    </submittedName>
</protein>
<evidence type="ECO:0000256" key="2">
    <source>
        <dbReference type="ARBA" id="ARBA00023015"/>
    </source>
</evidence>
<keyword evidence="7" id="KW-1185">Reference proteome</keyword>
<dbReference type="AlphaFoldDB" id="A0A132TQR5"/>
<dbReference type="Gene3D" id="1.10.10.10">
    <property type="entry name" value="Winged helix-like DNA-binding domain superfamily/Winged helix DNA-binding domain"/>
    <property type="match status" value="1"/>
</dbReference>
<dbReference type="InterPro" id="IPR005119">
    <property type="entry name" value="LysR_subst-bd"/>
</dbReference>
<dbReference type="Pfam" id="PF00126">
    <property type="entry name" value="HTH_1"/>
    <property type="match status" value="1"/>
</dbReference>
<evidence type="ECO:0000256" key="1">
    <source>
        <dbReference type="ARBA" id="ARBA00009437"/>
    </source>
</evidence>
<dbReference type="PRINTS" id="PR00039">
    <property type="entry name" value="HTHLYSR"/>
</dbReference>
<dbReference type="GO" id="GO:0003700">
    <property type="term" value="F:DNA-binding transcription factor activity"/>
    <property type="evidence" value="ECO:0007669"/>
    <property type="project" value="InterPro"/>
</dbReference>